<comment type="caution">
    <text evidence="5">The sequence shown here is derived from an EMBL/GenBank/DDBJ whole genome shotgun (WGS) entry which is preliminary data.</text>
</comment>
<dbReference type="STRING" id="1202772.A0A1V9ZE14"/>
<evidence type="ECO:0000256" key="2">
    <source>
        <dbReference type="PROSITE-ProRule" id="PRU00103"/>
    </source>
</evidence>
<keyword evidence="1" id="KW-0677">Repeat</keyword>
<dbReference type="AlphaFoldDB" id="A0A1V9ZE14"/>
<dbReference type="GO" id="GO:0000159">
    <property type="term" value="C:protein phosphatase type 2A complex"/>
    <property type="evidence" value="ECO:0007669"/>
    <property type="project" value="TreeGrafter"/>
</dbReference>
<evidence type="ECO:0000313" key="5">
    <source>
        <dbReference type="EMBL" id="OQR96236.1"/>
    </source>
</evidence>
<dbReference type="GO" id="GO:0019888">
    <property type="term" value="F:protein phosphatase regulator activity"/>
    <property type="evidence" value="ECO:0007669"/>
    <property type="project" value="TreeGrafter"/>
</dbReference>
<feature type="domain" description="PDZ" evidence="4">
    <location>
        <begin position="342"/>
        <end position="406"/>
    </location>
</feature>
<protein>
    <recommendedName>
        <fullName evidence="4">PDZ domain-containing protein</fullName>
    </recommendedName>
</protein>
<dbReference type="InterPro" id="IPR051023">
    <property type="entry name" value="PP2A_Regulatory_Subunit_A"/>
</dbReference>
<proteinExistence type="predicted"/>
<dbReference type="CDD" id="cd00136">
    <property type="entry name" value="PDZ_canonical"/>
    <property type="match status" value="1"/>
</dbReference>
<accession>A0A1V9ZE14</accession>
<dbReference type="SUPFAM" id="SSF48371">
    <property type="entry name" value="ARM repeat"/>
    <property type="match status" value="1"/>
</dbReference>
<name>A0A1V9ZE14_ACHHY</name>
<dbReference type="SMART" id="SM00228">
    <property type="entry name" value="PDZ"/>
    <property type="match status" value="2"/>
</dbReference>
<feature type="repeat" description="HEAT" evidence="2">
    <location>
        <begin position="735"/>
        <end position="771"/>
    </location>
</feature>
<feature type="region of interest" description="Disordered" evidence="3">
    <location>
        <begin position="42"/>
        <end position="79"/>
    </location>
</feature>
<dbReference type="EMBL" id="JNBR01000151">
    <property type="protein sequence ID" value="OQR96236.1"/>
    <property type="molecule type" value="Genomic_DNA"/>
</dbReference>
<keyword evidence="6" id="KW-1185">Reference proteome</keyword>
<evidence type="ECO:0000256" key="1">
    <source>
        <dbReference type="ARBA" id="ARBA00022737"/>
    </source>
</evidence>
<dbReference type="Gene3D" id="2.30.42.10">
    <property type="match status" value="2"/>
</dbReference>
<dbReference type="PANTHER" id="PTHR10648">
    <property type="entry name" value="SERINE/THREONINE-PROTEIN PHOSPHATASE PP2A 65 KDA REGULATORY SUBUNIT"/>
    <property type="match status" value="1"/>
</dbReference>
<dbReference type="InterPro" id="IPR021133">
    <property type="entry name" value="HEAT_type_2"/>
</dbReference>
<dbReference type="Proteomes" id="UP000243579">
    <property type="component" value="Unassembled WGS sequence"/>
</dbReference>
<evidence type="ECO:0000256" key="3">
    <source>
        <dbReference type="SAM" id="MobiDB-lite"/>
    </source>
</evidence>
<dbReference type="InterPro" id="IPR016024">
    <property type="entry name" value="ARM-type_fold"/>
</dbReference>
<dbReference type="Gene3D" id="1.25.10.10">
    <property type="entry name" value="Leucine-rich Repeat Variant"/>
    <property type="match status" value="1"/>
</dbReference>
<evidence type="ECO:0000259" key="4">
    <source>
        <dbReference type="PROSITE" id="PS50106"/>
    </source>
</evidence>
<dbReference type="InterPro" id="IPR036034">
    <property type="entry name" value="PDZ_sf"/>
</dbReference>
<dbReference type="InterPro" id="IPR001478">
    <property type="entry name" value="PDZ"/>
</dbReference>
<feature type="compositionally biased region" description="Acidic residues" evidence="3">
    <location>
        <begin position="48"/>
        <end position="69"/>
    </location>
</feature>
<organism evidence="5 6">
    <name type="scientific">Achlya hypogyna</name>
    <name type="common">Oomycete</name>
    <name type="synonym">Protoachlya hypogyna</name>
    <dbReference type="NCBI Taxonomy" id="1202772"/>
    <lineage>
        <taxon>Eukaryota</taxon>
        <taxon>Sar</taxon>
        <taxon>Stramenopiles</taxon>
        <taxon>Oomycota</taxon>
        <taxon>Saprolegniomycetes</taxon>
        <taxon>Saprolegniales</taxon>
        <taxon>Achlyaceae</taxon>
        <taxon>Achlya</taxon>
    </lineage>
</organism>
<feature type="region of interest" description="Disordered" evidence="3">
    <location>
        <begin position="219"/>
        <end position="238"/>
    </location>
</feature>
<dbReference type="SUPFAM" id="SSF50156">
    <property type="entry name" value="PDZ domain-like"/>
    <property type="match status" value="2"/>
</dbReference>
<dbReference type="PANTHER" id="PTHR10648:SF4">
    <property type="entry name" value="PROTEIN PHOSPHATASE 2 (FORMERLY 2A), REGULATORY SUBUNIT A, BETA ISOFORM-RELATED"/>
    <property type="match status" value="1"/>
</dbReference>
<evidence type="ECO:0000313" key="6">
    <source>
        <dbReference type="Proteomes" id="UP000243579"/>
    </source>
</evidence>
<dbReference type="PROSITE" id="PS50077">
    <property type="entry name" value="HEAT_REPEAT"/>
    <property type="match status" value="2"/>
</dbReference>
<dbReference type="InterPro" id="IPR011989">
    <property type="entry name" value="ARM-like"/>
</dbReference>
<dbReference type="OrthoDB" id="340346at2759"/>
<feature type="compositionally biased region" description="Basic and acidic residues" evidence="3">
    <location>
        <begin position="219"/>
        <end position="229"/>
    </location>
</feature>
<dbReference type="PROSITE" id="PS50106">
    <property type="entry name" value="PDZ"/>
    <property type="match status" value="1"/>
</dbReference>
<reference evidence="5 6" key="1">
    <citation type="journal article" date="2014" name="Genome Biol. Evol.">
        <title>The secreted proteins of Achlya hypogyna and Thraustotheca clavata identify the ancestral oomycete secretome and reveal gene acquisitions by horizontal gene transfer.</title>
        <authorList>
            <person name="Misner I."/>
            <person name="Blouin N."/>
            <person name="Leonard G."/>
            <person name="Richards T.A."/>
            <person name="Lane C.E."/>
        </authorList>
    </citation>
    <scope>NUCLEOTIDE SEQUENCE [LARGE SCALE GENOMIC DNA]</scope>
    <source>
        <strain evidence="5 6">ATCC 48635</strain>
    </source>
</reference>
<feature type="repeat" description="HEAT" evidence="2">
    <location>
        <begin position="821"/>
        <end position="859"/>
    </location>
</feature>
<dbReference type="GO" id="GO:0005829">
    <property type="term" value="C:cytosol"/>
    <property type="evidence" value="ECO:0007669"/>
    <property type="project" value="TreeGrafter"/>
</dbReference>
<gene>
    <name evidence="5" type="ORF">ACHHYP_16557</name>
</gene>
<sequence length="1081" mass="115268">MADGLAALREVTGATVPDDKLKALLEEAKGDVNVAVQLFLERSSTPDMPDETMGVDDHEDADADMDTEETSPPPAPVSPSITALRELLDGAASEAEMVALLAESKGDVTAAVELYFNREPTPVAAPLPMGPPLEIVNGEFEVEIMDGKLEWTIGNVLGRVVVQEVLPGGAAHRAHIQKSDVLIECSNHPIKETNCQGIITRLSKETVTVPVVLRFRRSEHGDAPPEPKRTATKIVPGSSLFPKTASPDKAAPVVPYGLQVIESALQSMREMIPDQDEGSDRLLQYLLWSDGNVALAIDRYFQPQSALPDFAGVLGHDWFSADGSLVRVEPDWPMYDASFPTGPMGITVENIHERTVVVNVKEGTSAARANVSMDSWLLTINGDCVTHLTHKETLQLIQTLPRPLILSFCCPPGTWLPELKQQLARNVRVPQTHTIAGRNERIERHEIFVPEEDRVSFKRFERKLVQVLQYLPNAACVVLHKELSKAVDAEPTANVGAELVTEWASGAPPLTGAASPARQFLLQGFASLDSQPDKGEAIVLQTLGCLRQLALLCGDGADDGSSVGTAKWLLLQVLLNVFEAAAVIEKSTTWEMVVDALKAIATSLPATAFSRTVPALVARLSLYSSPSSRIVALALLPIVYARVAGDLTVQLRGMFDRLLQDEAPLVRRAGAHVLPELTLLLGPRAMPWTLQMLEKVAGDPSDLVRLYSVKAVAGIGAGLPRIVDAAALHLTRCQLLPLVNALVADSDWQVRMQMVASLGDLCSAFGPALADVLVDHFLALAKDVNMEVRVACAKSGFALATVLVETDPDEAAAFAKATTAVLPALFTLAKDPCVSVRRATAASVGDGVALFGEARGAALVALVAQLMQDKDVLARQSVVEALAAHCGALHADVTSILVSSLEALAKGPVWRTRLLAVESIGAWARAGSTTATMRQYIPGLCLALLEDPVCDVRLASAHALVGVARLCGTEWLATTGLAHVTRLLEAGTTQLQLSALHAVALLLGEALLPKEQADAVVARALAMTKAGAVNVRGKAWQVLAIAVATHPPAADAVRSAVVEALLLEQDVDVRKDILAVSTRVQ</sequence>
<dbReference type="GO" id="GO:0005634">
    <property type="term" value="C:nucleus"/>
    <property type="evidence" value="ECO:0007669"/>
    <property type="project" value="TreeGrafter"/>
</dbReference>